<feature type="region of interest" description="Disordered" evidence="4">
    <location>
        <begin position="1033"/>
        <end position="1131"/>
    </location>
</feature>
<feature type="compositionally biased region" description="Polar residues" evidence="4">
    <location>
        <begin position="1060"/>
        <end position="1072"/>
    </location>
</feature>
<keyword evidence="3" id="KW-0539">Nucleus</keyword>
<dbReference type="GO" id="GO:0003723">
    <property type="term" value="F:RNA binding"/>
    <property type="evidence" value="ECO:0007669"/>
    <property type="project" value="TreeGrafter"/>
</dbReference>
<name>A0A813PG02_9BILA</name>
<dbReference type="EMBL" id="CAJOBC010000066">
    <property type="protein sequence ID" value="CAF3530123.1"/>
    <property type="molecule type" value="Genomic_DNA"/>
</dbReference>
<dbReference type="PANTHER" id="PTHR13213:SF2">
    <property type="entry name" value="MYB-BINDING PROTEIN 1A"/>
    <property type="match status" value="1"/>
</dbReference>
<dbReference type="Proteomes" id="UP000663829">
    <property type="component" value="Unassembled WGS sequence"/>
</dbReference>
<dbReference type="PANTHER" id="PTHR13213">
    <property type="entry name" value="MYB-BINDING PROTEIN 1A FAMILY MEMBER"/>
    <property type="match status" value="1"/>
</dbReference>
<evidence type="ECO:0000313" key="7">
    <source>
        <dbReference type="Proteomes" id="UP000663829"/>
    </source>
</evidence>
<evidence type="ECO:0000313" key="6">
    <source>
        <dbReference type="EMBL" id="CAF3530123.1"/>
    </source>
</evidence>
<feature type="region of interest" description="Disordered" evidence="4">
    <location>
        <begin position="608"/>
        <end position="651"/>
    </location>
</feature>
<gene>
    <name evidence="5" type="ORF">GPM918_LOCUS808</name>
    <name evidence="6" type="ORF">SRO942_LOCUS808</name>
</gene>
<dbReference type="GO" id="GO:0043565">
    <property type="term" value="F:sequence-specific DNA binding"/>
    <property type="evidence" value="ECO:0007669"/>
    <property type="project" value="TreeGrafter"/>
</dbReference>
<accession>A0A813PG02</accession>
<dbReference type="AlphaFoldDB" id="A0A813PG02"/>
<evidence type="ECO:0000256" key="4">
    <source>
        <dbReference type="SAM" id="MobiDB-lite"/>
    </source>
</evidence>
<evidence type="ECO:0000256" key="3">
    <source>
        <dbReference type="ARBA" id="ARBA00023242"/>
    </source>
</evidence>
<evidence type="ECO:0000256" key="2">
    <source>
        <dbReference type="ARBA" id="ARBA00006809"/>
    </source>
</evidence>
<keyword evidence="7" id="KW-1185">Reference proteome</keyword>
<proteinExistence type="inferred from homology"/>
<evidence type="ECO:0000256" key="1">
    <source>
        <dbReference type="ARBA" id="ARBA00004123"/>
    </source>
</evidence>
<sequence>MSSEIDYATNRLIKGLVSNRKCARIGYASALGTLVSFDGSTDDILQRVQNALSTKTQTFIEDIKNVTTGRILSYIALAYNQKDDLSSVLPKILPDILTMRRQAKHKLQAFIDSAIIQLSKWAGKKLFKKEIFSQINSLLPTSWIETLNNDSKSIYLLVSLSNTYPKIFDQTYYQSRWKENVLPLSSSKEHANIKKCLQSFGNELHLLQTLCQEIILYSLRTQQFEHCWTLIAEELSNNGLESNKGHILLESILFCFEQEDETNIITDTILNDSVFVQRILLLSMSNKGKSKQAAAHELAKSVVSKLSNVITKKSIDQKLKIFGTLLNCTKNYACLQSTTKAISDKLTADESIYYAKYLIGLFCENEVERIDDRRQFIINLLINLASDNDDVFEQILLLFVLFAYFKTNRVPKNLRDFLPDVSFEISDRLREYIGDGIYKLILHEFSKHQFMGCFHVFKRAASWCDKETHYTPYFKYSDEIKSYLAENYQQLYETVNGTIIQALPDEKLRISFQQVFVLGLFDLFVNYRQAKQCLEDLVTCIENAHNELVLKKLINETTWIEVFVDILLSMYTKRQQIIRTILKKVYLRISKYMNVEALKLMLQVLEDADEEDDEDDEDMSDASSDDGSDKEQEEEEEENESDNEVDKNSNANEELRQAVEKALGDAAAKEDDDDVEMDDEAMLRLDPLIAEAFRSQMKKSSTIKINEKLHHQLRVLDLIEFIIKKDERMNFVTISIRPLIDKCVSIPNTAAYRPMIVRLNSILRHLSSRKIGHSDMVKLDDCLELFHYLAAIQGGKTKLLTDVLTKVSMFVIKLCLHVGTKENKLDDVQKDICSTYEEGISRFFESTKPLTKKNKQKNGEIEDANEDMEEIQHPLVHPTTIKEFFQRFPEYSTQLALSFVQRSLKDDVTWKKRLLVCGILNNFFNKTRLNNVDPILLNTTIELIKIICQDSKSSKQESLNLLTMLTQKLLFIKEPQLTPEQAQLLFSRILAVIERKTPNNPKQKQQLVNLLNTFKKRYQLEINDNVMSMLKKRKQDTVTNGDDTKKVKKLKTTNNHMDDTSINQPGTNEIAISTSNGKVKKSKKNKQNDTITDENETSSKKNKLKKNVSDSEEEAGLNECRKIPFKGLSTV</sequence>
<dbReference type="InterPro" id="IPR016024">
    <property type="entry name" value="ARM-type_fold"/>
</dbReference>
<dbReference type="SUPFAM" id="SSF48371">
    <property type="entry name" value="ARM repeat"/>
    <property type="match status" value="2"/>
</dbReference>
<protein>
    <recommendedName>
        <fullName evidence="8">Myb-binding protein 1A</fullName>
    </recommendedName>
</protein>
<evidence type="ECO:0008006" key="8">
    <source>
        <dbReference type="Google" id="ProtNLM"/>
    </source>
</evidence>
<dbReference type="Pfam" id="PF04931">
    <property type="entry name" value="DNA_pol_phi"/>
    <property type="match status" value="1"/>
</dbReference>
<dbReference type="Proteomes" id="UP000681722">
    <property type="component" value="Unassembled WGS sequence"/>
</dbReference>
<dbReference type="GO" id="GO:0003714">
    <property type="term" value="F:transcription corepressor activity"/>
    <property type="evidence" value="ECO:0007669"/>
    <property type="project" value="TreeGrafter"/>
</dbReference>
<dbReference type="GO" id="GO:0005730">
    <property type="term" value="C:nucleolus"/>
    <property type="evidence" value="ECO:0007669"/>
    <property type="project" value="InterPro"/>
</dbReference>
<evidence type="ECO:0000313" key="5">
    <source>
        <dbReference type="EMBL" id="CAF0750608.1"/>
    </source>
</evidence>
<comment type="caution">
    <text evidence="5">The sequence shown here is derived from an EMBL/GenBank/DDBJ whole genome shotgun (WGS) entry which is preliminary data.</text>
</comment>
<dbReference type="OrthoDB" id="342531at2759"/>
<organism evidence="5 7">
    <name type="scientific">Didymodactylos carnosus</name>
    <dbReference type="NCBI Taxonomy" id="1234261"/>
    <lineage>
        <taxon>Eukaryota</taxon>
        <taxon>Metazoa</taxon>
        <taxon>Spiralia</taxon>
        <taxon>Gnathifera</taxon>
        <taxon>Rotifera</taxon>
        <taxon>Eurotatoria</taxon>
        <taxon>Bdelloidea</taxon>
        <taxon>Philodinida</taxon>
        <taxon>Philodinidae</taxon>
        <taxon>Didymodactylos</taxon>
    </lineage>
</organism>
<dbReference type="InterPro" id="IPR007015">
    <property type="entry name" value="DNA_pol_V/MYBBP1A"/>
</dbReference>
<feature type="compositionally biased region" description="Acidic residues" evidence="4">
    <location>
        <begin position="608"/>
        <end position="643"/>
    </location>
</feature>
<comment type="subcellular location">
    <subcellularLocation>
        <location evidence="1">Nucleus</location>
    </subcellularLocation>
</comment>
<comment type="similarity">
    <text evidence="2">Belongs to the MYBBP1A family.</text>
</comment>
<dbReference type="EMBL" id="CAJNOQ010000066">
    <property type="protein sequence ID" value="CAF0750608.1"/>
    <property type="molecule type" value="Genomic_DNA"/>
</dbReference>
<reference evidence="5" key="1">
    <citation type="submission" date="2021-02" db="EMBL/GenBank/DDBJ databases">
        <authorList>
            <person name="Nowell W R."/>
        </authorList>
    </citation>
    <scope>NUCLEOTIDE SEQUENCE</scope>
</reference>